<sequence>MSLNYIAAGKIEKKLTETLVKKHINYTGKVKANVLLGNISIDDFFLEKDSIHLKINNLSVKGVSYYAYFIKDKLSIDKIVLNSSIIKGKIPKDIFNAKEKDTIHKKKRMPITIDELEIKNSALAIINDKNYPITIDNYRLKLTKLEYSKDLKTTIPFLYEKISLKLNAFDAQGSEIQSYSIANLKLEDNFLKLDSVKITPLKPRKNYIYHVPYEKDILDLFIKKIEVPKIKLTNKKKLLFTIDKILISDGDFGVYLDATVLNHRNKRKDLYSKSLRELPINFVIDSIKIKDTKITYEELTNKERKAGLVSFENIDAIVTNLTNVKIKDSIPTTIVKIKSDFMGTSPLSIDWRFNIADVNDAFTIKGKLYEVSSKNINSFIEPALNIKCEGKIDKLFFNFYGNDNFSNGDFAIAFKNLELKMLNKQKGVKKVVSWLANLFVKNSSKNKLEKVEIKNFERDQTRSFWNFLWKNVEEGLRKSLI</sequence>
<accession>A0AAE9MLZ8</accession>
<gene>
    <name evidence="1" type="ORF">HER15_00525</name>
</gene>
<dbReference type="EMBL" id="CP050861">
    <property type="protein sequence ID" value="UTD14045.1"/>
    <property type="molecule type" value="Genomic_DNA"/>
</dbReference>
<evidence type="ECO:0000313" key="2">
    <source>
        <dbReference type="Proteomes" id="UP001056837"/>
    </source>
</evidence>
<dbReference type="RefSeq" id="WP_167713596.1">
    <property type="nucleotide sequence ID" value="NZ_CP050861.1"/>
</dbReference>
<reference evidence="1" key="1">
    <citation type="submission" date="2020-04" db="EMBL/GenBank/DDBJ databases">
        <title>Tenacibaculum mesophilum bac2.</title>
        <authorList>
            <person name="Li M."/>
        </authorList>
    </citation>
    <scope>NUCLEOTIDE SEQUENCE</scope>
    <source>
        <strain evidence="1">Bac2</strain>
    </source>
</reference>
<protein>
    <submittedName>
        <fullName evidence="1">Uncharacterized protein</fullName>
    </submittedName>
</protein>
<proteinExistence type="predicted"/>
<organism evidence="1 2">
    <name type="scientific">Tenacibaculum mesophilum</name>
    <dbReference type="NCBI Taxonomy" id="104268"/>
    <lineage>
        <taxon>Bacteria</taxon>
        <taxon>Pseudomonadati</taxon>
        <taxon>Bacteroidota</taxon>
        <taxon>Flavobacteriia</taxon>
        <taxon>Flavobacteriales</taxon>
        <taxon>Flavobacteriaceae</taxon>
        <taxon>Tenacibaculum</taxon>
    </lineage>
</organism>
<name>A0AAE9MLZ8_9FLAO</name>
<dbReference type="AlphaFoldDB" id="A0AAE9MLZ8"/>
<dbReference type="Proteomes" id="UP001056837">
    <property type="component" value="Chromosome"/>
</dbReference>
<evidence type="ECO:0000313" key="1">
    <source>
        <dbReference type="EMBL" id="UTD14045.1"/>
    </source>
</evidence>